<evidence type="ECO:0000256" key="10">
    <source>
        <dbReference type="ARBA" id="ARBA00022628"/>
    </source>
</evidence>
<evidence type="ECO:0000256" key="15">
    <source>
        <dbReference type="ARBA" id="ARBA00023167"/>
    </source>
</evidence>
<evidence type="ECO:0000256" key="16">
    <source>
        <dbReference type="ARBA" id="ARBA00023285"/>
    </source>
</evidence>
<evidence type="ECO:0000259" key="21">
    <source>
        <dbReference type="PROSITE" id="PS50970"/>
    </source>
</evidence>
<evidence type="ECO:0000256" key="9">
    <source>
        <dbReference type="ARBA" id="ARBA00022605"/>
    </source>
</evidence>
<dbReference type="GO" id="GO:0032259">
    <property type="term" value="P:methylation"/>
    <property type="evidence" value="ECO:0007669"/>
    <property type="project" value="UniProtKB-KW"/>
</dbReference>
<keyword evidence="9" id="KW-0028">Amino-acid biosynthesis</keyword>
<comment type="catalytic activity">
    <reaction evidence="1">
        <text>(6S)-5-methyl-5,6,7,8-tetrahydrofolate + L-homocysteine = (6S)-5,6,7,8-tetrahydrofolate + L-methionine</text>
        <dbReference type="Rhea" id="RHEA:11172"/>
        <dbReference type="ChEBI" id="CHEBI:18608"/>
        <dbReference type="ChEBI" id="CHEBI:57453"/>
        <dbReference type="ChEBI" id="CHEBI:57844"/>
        <dbReference type="ChEBI" id="CHEBI:58199"/>
        <dbReference type="EC" id="2.1.1.13"/>
    </reaction>
</comment>
<dbReference type="InterPro" id="IPR036589">
    <property type="entry name" value="HCY_dom_sf"/>
</dbReference>
<keyword evidence="26" id="KW-1185">Reference proteome</keyword>
<dbReference type="Proteomes" id="UP000184301">
    <property type="component" value="Unassembled WGS sequence"/>
</dbReference>
<dbReference type="SUPFAM" id="SSF82282">
    <property type="entry name" value="Homocysteine S-methyltransferase"/>
    <property type="match status" value="1"/>
</dbReference>
<keyword evidence="11 19" id="KW-0808">Transferase</keyword>
<organism evidence="25 26">
    <name type="scientific">Hespellia stercorisuis DSM 15480</name>
    <dbReference type="NCBI Taxonomy" id="1121950"/>
    <lineage>
        <taxon>Bacteria</taxon>
        <taxon>Bacillati</taxon>
        <taxon>Bacillota</taxon>
        <taxon>Clostridia</taxon>
        <taxon>Lachnospirales</taxon>
        <taxon>Lachnospiraceae</taxon>
        <taxon>Hespellia</taxon>
    </lineage>
</organism>
<feature type="domain" description="B12-binding" evidence="23">
    <location>
        <begin position="693"/>
        <end position="814"/>
    </location>
</feature>
<dbReference type="Gene3D" id="1.10.1240.10">
    <property type="entry name" value="Methionine synthase domain"/>
    <property type="match status" value="1"/>
</dbReference>
<evidence type="ECO:0000256" key="8">
    <source>
        <dbReference type="ARBA" id="ARBA00022603"/>
    </source>
</evidence>
<dbReference type="Pfam" id="PF00809">
    <property type="entry name" value="Pterin_bind"/>
    <property type="match status" value="1"/>
</dbReference>
<dbReference type="GO" id="GO:0050667">
    <property type="term" value="P:homocysteine metabolic process"/>
    <property type="evidence" value="ECO:0007669"/>
    <property type="project" value="TreeGrafter"/>
</dbReference>
<dbReference type="InterPro" id="IPR006158">
    <property type="entry name" value="Cobalamin-bd"/>
</dbReference>
<evidence type="ECO:0000256" key="12">
    <source>
        <dbReference type="ARBA" id="ARBA00022691"/>
    </source>
</evidence>
<comment type="cofactor">
    <cofactor evidence="3">
        <name>methylcob(III)alamin</name>
        <dbReference type="ChEBI" id="CHEBI:28115"/>
    </cofactor>
</comment>
<evidence type="ECO:0000256" key="19">
    <source>
        <dbReference type="PROSITE-ProRule" id="PRU00333"/>
    </source>
</evidence>
<dbReference type="EMBL" id="FQZY01000005">
    <property type="protein sequence ID" value="SHJ23198.1"/>
    <property type="molecule type" value="Genomic_DNA"/>
</dbReference>
<dbReference type="SUPFAM" id="SSF51717">
    <property type="entry name" value="Dihydropteroate synthetase-like"/>
    <property type="match status" value="1"/>
</dbReference>
<dbReference type="GO" id="GO:0031419">
    <property type="term" value="F:cobalamin binding"/>
    <property type="evidence" value="ECO:0007669"/>
    <property type="project" value="UniProtKB-KW"/>
</dbReference>
<dbReference type="SUPFAM" id="SSF47644">
    <property type="entry name" value="Methionine synthase domain"/>
    <property type="match status" value="1"/>
</dbReference>
<evidence type="ECO:0000256" key="14">
    <source>
        <dbReference type="ARBA" id="ARBA00022833"/>
    </source>
</evidence>
<feature type="region of interest" description="Disordered" evidence="20">
    <location>
        <begin position="585"/>
        <end position="612"/>
    </location>
</feature>
<dbReference type="Pfam" id="PF02574">
    <property type="entry name" value="S-methyl_trans"/>
    <property type="match status" value="1"/>
</dbReference>
<dbReference type="GO" id="GO:0046653">
    <property type="term" value="P:tetrahydrofolate metabolic process"/>
    <property type="evidence" value="ECO:0007669"/>
    <property type="project" value="TreeGrafter"/>
</dbReference>
<dbReference type="InterPro" id="IPR050554">
    <property type="entry name" value="Met_Synthase/Corrinoid"/>
</dbReference>
<dbReference type="InterPro" id="IPR003759">
    <property type="entry name" value="Cbl-bd_cap"/>
</dbReference>
<dbReference type="OrthoDB" id="9803687at2"/>
<dbReference type="GO" id="GO:0005829">
    <property type="term" value="C:cytosol"/>
    <property type="evidence" value="ECO:0007669"/>
    <property type="project" value="TreeGrafter"/>
</dbReference>
<dbReference type="PROSITE" id="PS51337">
    <property type="entry name" value="B12_BINDING_NTER"/>
    <property type="match status" value="1"/>
</dbReference>
<evidence type="ECO:0000256" key="20">
    <source>
        <dbReference type="SAM" id="MobiDB-lite"/>
    </source>
</evidence>
<comment type="function">
    <text evidence="17">Catalyzes the transfer of a methyl group from methyl-cobalamin to homocysteine, yielding enzyme-bound cob(I)alamin and methionine. Subsequently, remethylates the cofactor using methyltetrahydrofolate.</text>
</comment>
<comment type="similarity">
    <text evidence="5">Belongs to the vitamin-B12 dependent methionine synthase family.</text>
</comment>
<feature type="domain" description="Hcy-binding" evidence="21">
    <location>
        <begin position="1"/>
        <end position="288"/>
    </location>
</feature>
<dbReference type="Gene3D" id="3.20.20.20">
    <property type="entry name" value="Dihydropteroate synthase-like"/>
    <property type="match status" value="1"/>
</dbReference>
<feature type="domain" description="Pterin-binding" evidence="22">
    <location>
        <begin position="317"/>
        <end position="572"/>
    </location>
</feature>
<comment type="pathway">
    <text evidence="4">Amino-acid biosynthesis; L-methionine biosynthesis via de novo pathway; L-methionine from L-homocysteine (MetH route): step 1/1.</text>
</comment>
<evidence type="ECO:0000256" key="18">
    <source>
        <dbReference type="ARBA" id="ARBA00031040"/>
    </source>
</evidence>
<feature type="compositionally biased region" description="Polar residues" evidence="20">
    <location>
        <begin position="585"/>
        <end position="597"/>
    </location>
</feature>
<dbReference type="PROSITE" id="PS51332">
    <property type="entry name" value="B12_BINDING"/>
    <property type="match status" value="1"/>
</dbReference>
<evidence type="ECO:0000259" key="24">
    <source>
        <dbReference type="PROSITE" id="PS51337"/>
    </source>
</evidence>
<dbReference type="InterPro" id="IPR003726">
    <property type="entry name" value="HCY_dom"/>
</dbReference>
<feature type="binding site" evidence="19">
    <location>
        <position position="274"/>
    </location>
    <ligand>
        <name>Zn(2+)</name>
        <dbReference type="ChEBI" id="CHEBI:29105"/>
    </ligand>
</feature>
<dbReference type="GO" id="GO:0046872">
    <property type="term" value="F:metal ion binding"/>
    <property type="evidence" value="ECO:0007669"/>
    <property type="project" value="UniProtKB-KW"/>
</dbReference>
<evidence type="ECO:0000259" key="23">
    <source>
        <dbReference type="PROSITE" id="PS51332"/>
    </source>
</evidence>
<keyword evidence="14 19" id="KW-0862">Zinc</keyword>
<dbReference type="AlphaFoldDB" id="A0A1M6HLV7"/>
<evidence type="ECO:0000256" key="11">
    <source>
        <dbReference type="ARBA" id="ARBA00022679"/>
    </source>
</evidence>
<dbReference type="InterPro" id="IPR017215">
    <property type="entry name" value="MetH_bac"/>
</dbReference>
<dbReference type="GO" id="GO:0008705">
    <property type="term" value="F:methionine synthase activity"/>
    <property type="evidence" value="ECO:0007669"/>
    <property type="project" value="UniProtKB-EC"/>
</dbReference>
<dbReference type="STRING" id="1121950.SAMN02745243_00066"/>
<proteinExistence type="inferred from homology"/>
<dbReference type="Gene3D" id="3.20.20.330">
    <property type="entry name" value="Homocysteine-binding-like domain"/>
    <property type="match status" value="1"/>
</dbReference>
<evidence type="ECO:0000256" key="1">
    <source>
        <dbReference type="ARBA" id="ARBA00001700"/>
    </source>
</evidence>
<keyword evidence="10" id="KW-0846">Cobalamin</keyword>
<gene>
    <name evidence="25" type="ORF">SAMN02745243_00066</name>
</gene>
<evidence type="ECO:0000256" key="5">
    <source>
        <dbReference type="ARBA" id="ARBA00010398"/>
    </source>
</evidence>
<dbReference type="Pfam" id="PF02607">
    <property type="entry name" value="B12-binding_2"/>
    <property type="match status" value="1"/>
</dbReference>
<comment type="cofactor">
    <cofactor evidence="2 19">
        <name>Zn(2+)</name>
        <dbReference type="ChEBI" id="CHEBI:29105"/>
    </cofactor>
</comment>
<feature type="binding site" evidence="19">
    <location>
        <position position="208"/>
    </location>
    <ligand>
        <name>Zn(2+)</name>
        <dbReference type="ChEBI" id="CHEBI:29105"/>
    </ligand>
</feature>
<keyword evidence="13 19" id="KW-0479">Metal-binding</keyword>
<accession>A0A1M6HLV7</accession>
<evidence type="ECO:0000256" key="2">
    <source>
        <dbReference type="ARBA" id="ARBA00001947"/>
    </source>
</evidence>
<evidence type="ECO:0000256" key="6">
    <source>
        <dbReference type="ARBA" id="ARBA00012032"/>
    </source>
</evidence>
<keyword evidence="16" id="KW-0170">Cobalt</keyword>
<dbReference type="PROSITE" id="PS50970">
    <property type="entry name" value="HCY"/>
    <property type="match status" value="1"/>
</dbReference>
<evidence type="ECO:0000256" key="13">
    <source>
        <dbReference type="ARBA" id="ARBA00022723"/>
    </source>
</evidence>
<dbReference type="PANTHER" id="PTHR45833">
    <property type="entry name" value="METHIONINE SYNTHASE"/>
    <property type="match status" value="1"/>
</dbReference>
<evidence type="ECO:0000313" key="26">
    <source>
        <dbReference type="Proteomes" id="UP000184301"/>
    </source>
</evidence>
<feature type="domain" description="B12-binding N-terminal" evidence="24">
    <location>
        <begin position="598"/>
        <end position="691"/>
    </location>
</feature>
<dbReference type="UniPathway" id="UPA00051">
    <property type="reaction ID" value="UER00081"/>
</dbReference>
<dbReference type="PIRSF" id="PIRSF037472">
    <property type="entry name" value="DHPS_mtfrase"/>
    <property type="match status" value="1"/>
</dbReference>
<dbReference type="NCBIfam" id="NF005719">
    <property type="entry name" value="PRK07535.1"/>
    <property type="match status" value="1"/>
</dbReference>
<keyword evidence="15" id="KW-0486">Methionine biosynthesis</keyword>
<reference evidence="25 26" key="1">
    <citation type="submission" date="2016-11" db="EMBL/GenBank/DDBJ databases">
        <authorList>
            <person name="Jaros S."/>
            <person name="Januszkiewicz K."/>
            <person name="Wedrychowicz H."/>
        </authorList>
    </citation>
    <scope>NUCLEOTIDE SEQUENCE [LARGE SCALE GENOMIC DNA]</scope>
    <source>
        <strain evidence="25 26">DSM 15480</strain>
    </source>
</reference>
<dbReference type="InterPro" id="IPR036724">
    <property type="entry name" value="Cobalamin-bd_sf"/>
</dbReference>
<name>A0A1M6HLV7_9FIRM</name>
<dbReference type="PANTHER" id="PTHR45833:SF1">
    <property type="entry name" value="METHIONINE SYNTHASE"/>
    <property type="match status" value="1"/>
</dbReference>
<evidence type="ECO:0000259" key="22">
    <source>
        <dbReference type="PROSITE" id="PS50972"/>
    </source>
</evidence>
<dbReference type="SMART" id="SM01018">
    <property type="entry name" value="B12-binding_2"/>
    <property type="match status" value="1"/>
</dbReference>
<dbReference type="SUPFAM" id="SSF52242">
    <property type="entry name" value="Cobalamin (vitamin B12)-binding domain"/>
    <property type="match status" value="1"/>
</dbReference>
<dbReference type="InterPro" id="IPR011005">
    <property type="entry name" value="Dihydropteroate_synth-like_sf"/>
</dbReference>
<dbReference type="PROSITE" id="PS50972">
    <property type="entry name" value="PTERIN_BINDING"/>
    <property type="match status" value="1"/>
</dbReference>
<feature type="binding site" evidence="19">
    <location>
        <position position="273"/>
    </location>
    <ligand>
        <name>Zn(2+)</name>
        <dbReference type="ChEBI" id="CHEBI:29105"/>
    </ligand>
</feature>
<evidence type="ECO:0000256" key="7">
    <source>
        <dbReference type="ARBA" id="ARBA00013998"/>
    </source>
</evidence>
<dbReference type="RefSeq" id="WP_073103603.1">
    <property type="nucleotide sequence ID" value="NZ_FQZY01000005.1"/>
</dbReference>
<dbReference type="EC" id="2.1.1.13" evidence="6"/>
<dbReference type="InterPro" id="IPR036594">
    <property type="entry name" value="Meth_synthase_dom"/>
</dbReference>
<keyword evidence="8 19" id="KW-0489">Methyltransferase</keyword>
<evidence type="ECO:0000256" key="4">
    <source>
        <dbReference type="ARBA" id="ARBA00005178"/>
    </source>
</evidence>
<dbReference type="Gene3D" id="3.40.50.280">
    <property type="entry name" value="Cobalamin-binding domain"/>
    <property type="match status" value="1"/>
</dbReference>
<protein>
    <recommendedName>
        <fullName evidence="7">Methionine synthase</fullName>
        <ecNumber evidence="6">2.1.1.13</ecNumber>
    </recommendedName>
    <alternativeName>
        <fullName evidence="18">5-methyltetrahydrofolate--homocysteine methyltransferase</fullName>
    </alternativeName>
</protein>
<evidence type="ECO:0000256" key="3">
    <source>
        <dbReference type="ARBA" id="ARBA00001956"/>
    </source>
</evidence>
<evidence type="ECO:0000313" key="25">
    <source>
        <dbReference type="EMBL" id="SHJ23198.1"/>
    </source>
</evidence>
<sequence>MILDKLGKELLFFDGGMGTQLQAKGLNPGELPETWNLTHEEEIVDIHRQYYAAGSDIVLTNTFGANALKFQEEGLSLEKIVKQAVRHAKEGAKLGVTGDRETYVALDVGPTGKLLKPMGDLAFEDAYQAFAEVMRYGEESGADLIHIETMSDTYEVKAAVLAAKEQTSLPVFVTMIFDERGKLLTGADVPSVVALLEGLRVDALGINCGLGPEQMLPILDSIMEYASIPVIVKPNAGLPVQRDGETCYDVLPQEFAETMQKVVGRGAAVIGGCCGTTPEHIRHMIAECDGRTLRAQTKKNRTIVSSYGCSVELGIGSKIIGERINPTGKSKFKAALKEHNLDYILKEGITQQEKGAHILDVNVGLPDIDEVAMMREVVEQLQSVTNLPLQIDTVDTKAMDVAMRIYNGKPMVNSVSGKKESMDAVFPLIKKYGGVVIGLTLDESGIPETAEGRLAVAEKIIAEAAAYGIDKKDIVIDVLCMTISSEPSGAVTTLKALKMVREKLGVHTVLGVSNISFGLPSRPIINANFYTMAMHEGLSAGIINPSSDAMMQSYYAFHALMNMDPNCENYIANYANRPTAASSAQMSVNPAAAQTASDPAGGQSGSQDGSLKRAVEKGLKEDAHHTTCMLLEQEKPLDIINRYLIPALDMVGKGFEKGTVFLPQLLMSAEAAKASFAVIKEALQKSGTQEEKKEKIVLATVKGDIHDIGKNIVKVLLENYSFEVIDLGKDVPPEDVVDAVCENDVKLVGLSALMTTTVVSMEDTIRQLREKAPGCRVMVGGAVLNQDYADMIGADFYGKDAMQSVYYAQKLLNE</sequence>
<evidence type="ECO:0000256" key="17">
    <source>
        <dbReference type="ARBA" id="ARBA00025552"/>
    </source>
</evidence>
<dbReference type="InterPro" id="IPR000489">
    <property type="entry name" value="Pterin-binding_dom"/>
</dbReference>
<dbReference type="Pfam" id="PF02310">
    <property type="entry name" value="B12-binding"/>
    <property type="match status" value="1"/>
</dbReference>
<keyword evidence="12" id="KW-0949">S-adenosyl-L-methionine</keyword>